<dbReference type="EMBL" id="KN823167">
    <property type="protein sequence ID" value="KIO20622.1"/>
    <property type="molecule type" value="Genomic_DNA"/>
</dbReference>
<reference evidence="1 2" key="1">
    <citation type="submission" date="2014-04" db="EMBL/GenBank/DDBJ databases">
        <authorList>
            <consortium name="DOE Joint Genome Institute"/>
            <person name="Kuo A."/>
            <person name="Girlanda M."/>
            <person name="Perotto S."/>
            <person name="Kohler A."/>
            <person name="Nagy L.G."/>
            <person name="Floudas D."/>
            <person name="Copeland A."/>
            <person name="Barry K.W."/>
            <person name="Cichocki N."/>
            <person name="Veneault-Fourrey C."/>
            <person name="LaButti K."/>
            <person name="Lindquist E.A."/>
            <person name="Lipzen A."/>
            <person name="Lundell T."/>
            <person name="Morin E."/>
            <person name="Murat C."/>
            <person name="Sun H."/>
            <person name="Tunlid A."/>
            <person name="Henrissat B."/>
            <person name="Grigoriev I.V."/>
            <person name="Hibbett D.S."/>
            <person name="Martin F."/>
            <person name="Nordberg H.P."/>
            <person name="Cantor M.N."/>
            <person name="Hua S.X."/>
        </authorList>
    </citation>
    <scope>NUCLEOTIDE SEQUENCE [LARGE SCALE GENOMIC DNA]</scope>
    <source>
        <strain evidence="1 2">MUT 4182</strain>
    </source>
</reference>
<organism evidence="1 2">
    <name type="scientific">Tulasnella calospora MUT 4182</name>
    <dbReference type="NCBI Taxonomy" id="1051891"/>
    <lineage>
        <taxon>Eukaryota</taxon>
        <taxon>Fungi</taxon>
        <taxon>Dikarya</taxon>
        <taxon>Basidiomycota</taxon>
        <taxon>Agaricomycotina</taxon>
        <taxon>Agaricomycetes</taxon>
        <taxon>Cantharellales</taxon>
        <taxon>Tulasnellaceae</taxon>
        <taxon>Tulasnella</taxon>
    </lineage>
</organism>
<gene>
    <name evidence="1" type="ORF">M407DRAFT_29730</name>
</gene>
<reference evidence="2" key="2">
    <citation type="submission" date="2015-01" db="EMBL/GenBank/DDBJ databases">
        <title>Evolutionary Origins and Diversification of the Mycorrhizal Mutualists.</title>
        <authorList>
            <consortium name="DOE Joint Genome Institute"/>
            <consortium name="Mycorrhizal Genomics Consortium"/>
            <person name="Kohler A."/>
            <person name="Kuo A."/>
            <person name="Nagy L.G."/>
            <person name="Floudas D."/>
            <person name="Copeland A."/>
            <person name="Barry K.W."/>
            <person name="Cichocki N."/>
            <person name="Veneault-Fourrey C."/>
            <person name="LaButti K."/>
            <person name="Lindquist E.A."/>
            <person name="Lipzen A."/>
            <person name="Lundell T."/>
            <person name="Morin E."/>
            <person name="Murat C."/>
            <person name="Riley R."/>
            <person name="Ohm R."/>
            <person name="Sun H."/>
            <person name="Tunlid A."/>
            <person name="Henrissat B."/>
            <person name="Grigoriev I.V."/>
            <person name="Hibbett D.S."/>
            <person name="Martin F."/>
        </authorList>
    </citation>
    <scope>NUCLEOTIDE SEQUENCE [LARGE SCALE GENOMIC DNA]</scope>
    <source>
        <strain evidence="2">MUT 4182</strain>
    </source>
</reference>
<accession>A0A0C3LGM6</accession>
<dbReference type="Proteomes" id="UP000054248">
    <property type="component" value="Unassembled WGS sequence"/>
</dbReference>
<name>A0A0C3LGM6_9AGAM</name>
<evidence type="ECO:0000313" key="2">
    <source>
        <dbReference type="Proteomes" id="UP000054248"/>
    </source>
</evidence>
<dbReference type="HOGENOM" id="CLU_052397_1_0_1"/>
<dbReference type="AlphaFoldDB" id="A0A0C3LGM6"/>
<protein>
    <recommendedName>
        <fullName evidence="3">BTB domain-containing protein</fullName>
    </recommendedName>
</protein>
<evidence type="ECO:0000313" key="1">
    <source>
        <dbReference type="EMBL" id="KIO20622.1"/>
    </source>
</evidence>
<sequence length="258" mass="29296">MFSIPTPNTEAEPGQLPVIEMAESGQVLSALLSVIYPVVPPRISEVSLAVGLLQAWKKYLMPMERLQPFLAELFSESSLLENPLDIYALAWKLDSTTEAKRASRYTHGVELTAEAMSRLTMLSGTEASLSTLIDLRKTRKILLKLIAFAVPIRQFACPNHGGGDNDVYDITAYIFHLLEMENQVEKALARPHFEACHDFRDFLALRTDDWRWPGSRLSKRCSHPTNNYCFGNIEPDQIEYFSAIINSWKDMLPMEITW</sequence>
<dbReference type="OrthoDB" id="3357985at2759"/>
<proteinExistence type="predicted"/>
<evidence type="ECO:0008006" key="3">
    <source>
        <dbReference type="Google" id="ProtNLM"/>
    </source>
</evidence>
<keyword evidence="2" id="KW-1185">Reference proteome</keyword>